<dbReference type="EMBL" id="WHZY01000024">
    <property type="protein sequence ID" value="NEG79357.1"/>
    <property type="molecule type" value="Genomic_DNA"/>
</dbReference>
<dbReference type="InterPro" id="IPR018891">
    <property type="entry name" value="AIPR_C"/>
</dbReference>
<protein>
    <submittedName>
        <fullName evidence="3">AIPR protein</fullName>
    </submittedName>
</protein>
<evidence type="ECO:0000259" key="1">
    <source>
        <dbReference type="Pfam" id="PF10592"/>
    </source>
</evidence>
<comment type="caution">
    <text evidence="3">The sequence shown here is derived from an EMBL/GenBank/DDBJ whole genome shotgun (WGS) entry which is preliminary data.</text>
</comment>
<dbReference type="InterPro" id="IPR055101">
    <property type="entry name" value="AIPR_N"/>
</dbReference>
<proteinExistence type="predicted"/>
<sequence>MPETNELEQFAEEFFQDIVNEAESGGWKEDIFFDKFTDYLVDSGEMNEAIRASYQPANGNLRVDGYCGDPLDSRATADPDEPLTLGLIILDFHQGADLQTLGTRDMNAIFNRLMRYLDSALKPQWRKSLEVSDPGFGLADLIHTRWNRITKIRLYLLTNKALSSRIDGKTAGDYQNRSVNYSVWDIRRLFALSKSMNGQEPLRVNFGEKPLHPLRALLASAPNAANPVYLAAVPGNDLARIYDRWGARLLEQNVRVFLQARSNVNKGIKRTLESEPELFFSFNNGITATAEHIETEMTRDGLNILSLDNLQIVNGGQTTASIYAAYRAGKDLSKVFVQMKLSIVDPQQAEDLVPRISEYANSQNKVSQADLFANHPFHVRIESFSRRILAPAQEGSFNQTKWFYERARGQYGDAQAYMSRADKNKFLAEYPKSQKFAKTDLAKYAMVWTDKAYYVNRGAQKNFAEFAKDITEQWTEDNTQFNEYYYKTLIAQKIIWDTAEKIIPQMAWYEAGGYRSQHVVLAIGLVAEAARQANRKIDYELIWDAQELDEPFKQALREAADAVHPVLMHPMQGYRNISEWAKQPKCWEAVKQLHVNWNQAWLNELISPREEWRRNRRSSKEQRETNGIEYTAAVVNMGAQFWKDVAQWLIAENEGDEKERGCVNVAASIPSRIPSDKQSAVIVQLMKRLAKAGCPYRMKNIE</sequence>
<accession>A0A7K3TJQ9</accession>
<reference evidence="3 4" key="1">
    <citation type="submission" date="2019-10" db="EMBL/GenBank/DDBJ databases">
        <title>Bifidobacterium from non-human primates.</title>
        <authorList>
            <person name="Modesto M."/>
        </authorList>
    </citation>
    <scope>NUCLEOTIDE SEQUENCE [LARGE SCALE GENOMIC DNA]</scope>
    <source>
        <strain evidence="3 4">TREC</strain>
    </source>
</reference>
<dbReference type="OrthoDB" id="9806213at2"/>
<evidence type="ECO:0000313" key="3">
    <source>
        <dbReference type="EMBL" id="NEG79357.1"/>
    </source>
</evidence>
<dbReference type="Proteomes" id="UP000469763">
    <property type="component" value="Unassembled WGS sequence"/>
</dbReference>
<dbReference type="Pfam" id="PF10592">
    <property type="entry name" value="AIPR"/>
    <property type="match status" value="1"/>
</dbReference>
<keyword evidence="4" id="KW-1185">Reference proteome</keyword>
<dbReference type="Pfam" id="PF22879">
    <property type="entry name" value="AIPR_N"/>
    <property type="match status" value="1"/>
</dbReference>
<evidence type="ECO:0000313" key="4">
    <source>
        <dbReference type="Proteomes" id="UP000469763"/>
    </source>
</evidence>
<gene>
    <name evidence="3" type="ORF">GFD22_10345</name>
</gene>
<feature type="domain" description="Abortive infection phage resistance protein N-terminal" evidence="2">
    <location>
        <begin position="32"/>
        <end position="190"/>
    </location>
</feature>
<evidence type="ECO:0000259" key="2">
    <source>
        <dbReference type="Pfam" id="PF22879"/>
    </source>
</evidence>
<organism evidence="3 4">
    <name type="scientific">Bifidobacterium avesanii</name>
    <dbReference type="NCBI Taxonomy" id="1798157"/>
    <lineage>
        <taxon>Bacteria</taxon>
        <taxon>Bacillati</taxon>
        <taxon>Actinomycetota</taxon>
        <taxon>Actinomycetes</taxon>
        <taxon>Bifidobacteriales</taxon>
        <taxon>Bifidobacteriaceae</taxon>
        <taxon>Bifidobacterium</taxon>
    </lineage>
</organism>
<name>A0A7K3TJQ9_9BIFI</name>
<dbReference type="AlphaFoldDB" id="A0A7K3TJQ9"/>
<dbReference type="RefSeq" id="WP_152351163.1">
    <property type="nucleotide sequence ID" value="NZ_WBSN01000026.1"/>
</dbReference>
<feature type="domain" description="Abortive phage infection protein C-terminal" evidence="1">
    <location>
        <begin position="250"/>
        <end position="570"/>
    </location>
</feature>